<keyword evidence="2" id="KW-1185">Reference proteome</keyword>
<dbReference type="Proteomes" id="UP001141806">
    <property type="component" value="Unassembled WGS sequence"/>
</dbReference>
<comment type="caution">
    <text evidence="1">The sequence shown here is derived from an EMBL/GenBank/DDBJ whole genome shotgun (WGS) entry which is preliminary data.</text>
</comment>
<evidence type="ECO:0000313" key="2">
    <source>
        <dbReference type="Proteomes" id="UP001141806"/>
    </source>
</evidence>
<reference evidence="1" key="1">
    <citation type="journal article" date="2023" name="Plant J.">
        <title>The genome of the king protea, Protea cynaroides.</title>
        <authorList>
            <person name="Chang J."/>
            <person name="Duong T.A."/>
            <person name="Schoeman C."/>
            <person name="Ma X."/>
            <person name="Roodt D."/>
            <person name="Barker N."/>
            <person name="Li Z."/>
            <person name="Van de Peer Y."/>
            <person name="Mizrachi E."/>
        </authorList>
    </citation>
    <scope>NUCLEOTIDE SEQUENCE</scope>
    <source>
        <tissue evidence="1">Young leaves</tissue>
    </source>
</reference>
<accession>A0A9Q0KC96</accession>
<dbReference type="EMBL" id="JAMYWD010000006">
    <property type="protein sequence ID" value="KAJ4967805.1"/>
    <property type="molecule type" value="Genomic_DNA"/>
</dbReference>
<dbReference type="AlphaFoldDB" id="A0A9Q0KC96"/>
<organism evidence="1 2">
    <name type="scientific">Protea cynaroides</name>
    <dbReference type="NCBI Taxonomy" id="273540"/>
    <lineage>
        <taxon>Eukaryota</taxon>
        <taxon>Viridiplantae</taxon>
        <taxon>Streptophyta</taxon>
        <taxon>Embryophyta</taxon>
        <taxon>Tracheophyta</taxon>
        <taxon>Spermatophyta</taxon>
        <taxon>Magnoliopsida</taxon>
        <taxon>Proteales</taxon>
        <taxon>Proteaceae</taxon>
        <taxon>Protea</taxon>
    </lineage>
</organism>
<name>A0A9Q0KC96_9MAGN</name>
<evidence type="ECO:0000313" key="1">
    <source>
        <dbReference type="EMBL" id="KAJ4967805.1"/>
    </source>
</evidence>
<gene>
    <name evidence="1" type="ORF">NE237_014506</name>
</gene>
<protein>
    <submittedName>
        <fullName evidence="1">Uncharacterized protein</fullName>
    </submittedName>
</protein>
<sequence>MISQINQSGQITAGWSHICHLSLQKAPSLSLPPPPTIAIMKSHSLMTDKLLFRPISALQVGRVLWGVFELKMIWDCTVHRFTDLETVKSIRTLIRVKCFPYDCNSYFEYNGEEEMKTISN</sequence>
<proteinExistence type="predicted"/>